<protein>
    <submittedName>
        <fullName evidence="2">Uncharacterized protein</fullName>
    </submittedName>
</protein>
<evidence type="ECO:0000313" key="3">
    <source>
        <dbReference type="Proteomes" id="UP000070598"/>
    </source>
</evidence>
<gene>
    <name evidence="2" type="ORF">TR74_01575</name>
</gene>
<dbReference type="Proteomes" id="UP000070598">
    <property type="component" value="Unassembled WGS sequence"/>
</dbReference>
<dbReference type="EMBL" id="JYIK01000276">
    <property type="protein sequence ID" value="KWX10781.1"/>
    <property type="molecule type" value="Genomic_DNA"/>
</dbReference>
<reference evidence="3" key="1">
    <citation type="submission" date="2015-02" db="EMBL/GenBank/DDBJ databases">
        <title>Physiological reanalysis, assessment of diazotrophy, and genome sequences of multiple isolates of Streptomyces thermoautotrophicus.</title>
        <authorList>
            <person name="MacKellar D.C."/>
            <person name="Lieber L."/>
            <person name="Norman J."/>
            <person name="Bolger A."/>
            <person name="Tobin C."/>
            <person name="Murray J.W."/>
            <person name="Friesen M."/>
            <person name="Prell J."/>
        </authorList>
    </citation>
    <scope>NUCLEOTIDE SEQUENCE [LARGE SCALE GENOMIC DNA]</scope>
    <source>
        <strain evidence="3">UBT1</strain>
    </source>
</reference>
<name>A0A132NKZ6_9ACTN</name>
<sequence>MWQNSRPGLVAASGRGQGLTSTAGTIRPSPVFGSGGAASRSRRRSASIRPWFTPPYNAP</sequence>
<feature type="region of interest" description="Disordered" evidence="1">
    <location>
        <begin position="1"/>
        <end position="59"/>
    </location>
</feature>
<comment type="caution">
    <text evidence="2">The sequence shown here is derived from an EMBL/GenBank/DDBJ whole genome shotgun (WGS) entry which is preliminary data.</text>
</comment>
<organism evidence="2 3">
    <name type="scientific">Carbonactinospora thermoautotrophica</name>
    <dbReference type="NCBI Taxonomy" id="1469144"/>
    <lineage>
        <taxon>Bacteria</taxon>
        <taxon>Bacillati</taxon>
        <taxon>Actinomycetota</taxon>
        <taxon>Actinomycetes</taxon>
        <taxon>Kitasatosporales</taxon>
        <taxon>Carbonactinosporaceae</taxon>
        <taxon>Carbonactinospora</taxon>
    </lineage>
</organism>
<dbReference type="AlphaFoldDB" id="A0A132NKZ6"/>
<accession>A0A132NKZ6</accession>
<proteinExistence type="predicted"/>
<evidence type="ECO:0000256" key="1">
    <source>
        <dbReference type="SAM" id="MobiDB-lite"/>
    </source>
</evidence>
<evidence type="ECO:0000313" key="2">
    <source>
        <dbReference type="EMBL" id="KWX10781.1"/>
    </source>
</evidence>